<protein>
    <submittedName>
        <fullName evidence="8">MFS transporter</fullName>
    </submittedName>
</protein>
<feature type="transmembrane region" description="Helical" evidence="6">
    <location>
        <begin position="332"/>
        <end position="353"/>
    </location>
</feature>
<dbReference type="AlphaFoldDB" id="A0A3L7AZ15"/>
<evidence type="ECO:0000313" key="8">
    <source>
        <dbReference type="EMBL" id="RLP84808.1"/>
    </source>
</evidence>
<reference evidence="8 9" key="1">
    <citation type="submission" date="2018-10" db="EMBL/GenBank/DDBJ databases">
        <authorList>
            <person name="Li J."/>
        </authorList>
    </citation>
    <scope>NUCLEOTIDE SEQUENCE [LARGE SCALE GENOMIC DNA]</scope>
    <source>
        <strain evidence="8 9">JCM 11654</strain>
    </source>
</reference>
<feature type="transmembrane region" description="Helical" evidence="6">
    <location>
        <begin position="171"/>
        <end position="193"/>
    </location>
</feature>
<dbReference type="PANTHER" id="PTHR42718">
    <property type="entry name" value="MAJOR FACILITATOR SUPERFAMILY MULTIDRUG TRANSPORTER MFSC"/>
    <property type="match status" value="1"/>
</dbReference>
<evidence type="ECO:0000256" key="2">
    <source>
        <dbReference type="ARBA" id="ARBA00022692"/>
    </source>
</evidence>
<feature type="domain" description="Major facilitator superfamily (MFS) profile" evidence="7">
    <location>
        <begin position="42"/>
        <end position="547"/>
    </location>
</feature>
<dbReference type="InterPro" id="IPR011701">
    <property type="entry name" value="MFS"/>
</dbReference>
<dbReference type="Proteomes" id="UP000269438">
    <property type="component" value="Unassembled WGS sequence"/>
</dbReference>
<feature type="region of interest" description="Disordered" evidence="5">
    <location>
        <begin position="1"/>
        <end position="28"/>
    </location>
</feature>
<dbReference type="CDD" id="cd17321">
    <property type="entry name" value="MFS_MMR_MDR_like"/>
    <property type="match status" value="1"/>
</dbReference>
<feature type="transmembrane region" description="Helical" evidence="6">
    <location>
        <begin position="135"/>
        <end position="159"/>
    </location>
</feature>
<evidence type="ECO:0000256" key="5">
    <source>
        <dbReference type="SAM" id="MobiDB-lite"/>
    </source>
</evidence>
<name>A0A3L7AZ15_9MICO</name>
<feature type="transmembrane region" description="Helical" evidence="6">
    <location>
        <begin position="237"/>
        <end position="254"/>
    </location>
</feature>
<keyword evidence="3 6" id="KW-1133">Transmembrane helix</keyword>
<evidence type="ECO:0000313" key="9">
    <source>
        <dbReference type="Proteomes" id="UP000269438"/>
    </source>
</evidence>
<dbReference type="SUPFAM" id="SSF103473">
    <property type="entry name" value="MFS general substrate transporter"/>
    <property type="match status" value="1"/>
</dbReference>
<proteinExistence type="predicted"/>
<dbReference type="PANTHER" id="PTHR42718:SF49">
    <property type="entry name" value="EXPORT PROTEIN"/>
    <property type="match status" value="1"/>
</dbReference>
<keyword evidence="4 6" id="KW-0472">Membrane</keyword>
<feature type="transmembrane region" description="Helical" evidence="6">
    <location>
        <begin position="365"/>
        <end position="384"/>
    </location>
</feature>
<feature type="transmembrane region" description="Helical" evidence="6">
    <location>
        <begin position="108"/>
        <end position="129"/>
    </location>
</feature>
<feature type="transmembrane region" description="Helical" evidence="6">
    <location>
        <begin position="522"/>
        <end position="543"/>
    </location>
</feature>
<dbReference type="GO" id="GO:0022857">
    <property type="term" value="F:transmembrane transporter activity"/>
    <property type="evidence" value="ECO:0007669"/>
    <property type="project" value="InterPro"/>
</dbReference>
<evidence type="ECO:0000256" key="4">
    <source>
        <dbReference type="ARBA" id="ARBA00023136"/>
    </source>
</evidence>
<feature type="transmembrane region" description="Helical" evidence="6">
    <location>
        <begin position="404"/>
        <end position="425"/>
    </location>
</feature>
<feature type="transmembrane region" description="Helical" evidence="6">
    <location>
        <begin position="305"/>
        <end position="326"/>
    </location>
</feature>
<comment type="caution">
    <text evidence="8">The sequence shown here is derived from an EMBL/GenBank/DDBJ whole genome shotgun (WGS) entry which is preliminary data.</text>
</comment>
<organism evidence="8 9">
    <name type="scientific">Mycetocola lacteus</name>
    <dbReference type="NCBI Taxonomy" id="76637"/>
    <lineage>
        <taxon>Bacteria</taxon>
        <taxon>Bacillati</taxon>
        <taxon>Actinomycetota</taxon>
        <taxon>Actinomycetes</taxon>
        <taxon>Micrococcales</taxon>
        <taxon>Microbacteriaceae</taxon>
        <taxon>Mycetocola</taxon>
    </lineage>
</organism>
<dbReference type="OrthoDB" id="7375466at2"/>
<dbReference type="GO" id="GO:0005886">
    <property type="term" value="C:plasma membrane"/>
    <property type="evidence" value="ECO:0007669"/>
    <property type="project" value="UniProtKB-SubCell"/>
</dbReference>
<dbReference type="Gene3D" id="1.20.1720.10">
    <property type="entry name" value="Multidrug resistance protein D"/>
    <property type="match status" value="1"/>
</dbReference>
<evidence type="ECO:0000259" key="7">
    <source>
        <dbReference type="PROSITE" id="PS50850"/>
    </source>
</evidence>
<feature type="transmembrane region" description="Helical" evidence="6">
    <location>
        <begin position="199"/>
        <end position="217"/>
    </location>
</feature>
<keyword evidence="9" id="KW-1185">Reference proteome</keyword>
<evidence type="ECO:0000256" key="1">
    <source>
        <dbReference type="ARBA" id="ARBA00004651"/>
    </source>
</evidence>
<evidence type="ECO:0000256" key="3">
    <source>
        <dbReference type="ARBA" id="ARBA00022989"/>
    </source>
</evidence>
<sequence length="568" mass="59592">MGPARRWDTDRDWERKSSPSKGCPMSLPTTTAVSAGPGALLLRIGLITAVSMTTIDQTIVALSAPTIQSELGLSQEGLQWAINAYLLATAAFFLVGGRLADLFGHRRMVIVGIAGFAVASLLCGITPTGEWAEPILIGARVLQGLSGALMFPAAVGLLVQSVPREGRGRTMATFFTITGAMTAIGPIAGGYLTQWTWRAIFWVNIPLAIIAIILLIIARNVRMVTPAAAPRDRRIDWLGAVLVAAGMSLVIYALQRFGELGWSTAWVWTVLAGGLVLLAGFIWWQNHTPAPLVQLSVFRSRGFSVSSLAILIANISFVPIFFFLSVYGQLSLGLSASVTGLLFLKLFLGFAIGARIGSRRYDRQGIRMVLLIGGVAGAVGFGWLAQVATNLDIDGTSFFNPQTWPIALAGFGIGFMLTAASTDAINRAPQAGYGEVTGITQTLKNFGGALGMAVIASIVTGRLTTLLTDSLGKFGATPAQVTDVVNQVTGAGSGAAKDLPAGIPSSVAQQILDSVKLDYAHAAQWGFTAMAIAMAVLVVLALLSPRGATPVAEAQSPDVSKPTATIKP</sequence>
<dbReference type="InterPro" id="IPR020846">
    <property type="entry name" value="MFS_dom"/>
</dbReference>
<comment type="subcellular location">
    <subcellularLocation>
        <location evidence="1">Cell membrane</location>
        <topology evidence="1">Multi-pass membrane protein</topology>
    </subcellularLocation>
</comment>
<gene>
    <name evidence="8" type="ORF">D9V34_02080</name>
</gene>
<dbReference type="Pfam" id="PF07690">
    <property type="entry name" value="MFS_1"/>
    <property type="match status" value="1"/>
</dbReference>
<feature type="transmembrane region" description="Helical" evidence="6">
    <location>
        <begin position="78"/>
        <end position="96"/>
    </location>
</feature>
<feature type="transmembrane region" description="Helical" evidence="6">
    <location>
        <begin position="266"/>
        <end position="284"/>
    </location>
</feature>
<dbReference type="Gene3D" id="1.20.1250.20">
    <property type="entry name" value="MFS general substrate transporter like domains"/>
    <property type="match status" value="1"/>
</dbReference>
<dbReference type="InterPro" id="IPR036259">
    <property type="entry name" value="MFS_trans_sf"/>
</dbReference>
<feature type="compositionally biased region" description="Basic and acidic residues" evidence="5">
    <location>
        <begin position="1"/>
        <end position="17"/>
    </location>
</feature>
<evidence type="ECO:0000256" key="6">
    <source>
        <dbReference type="SAM" id="Phobius"/>
    </source>
</evidence>
<feature type="transmembrane region" description="Helical" evidence="6">
    <location>
        <begin position="446"/>
        <end position="464"/>
    </location>
</feature>
<dbReference type="EMBL" id="RCUY01000001">
    <property type="protein sequence ID" value="RLP84808.1"/>
    <property type="molecule type" value="Genomic_DNA"/>
</dbReference>
<dbReference type="PROSITE" id="PS50850">
    <property type="entry name" value="MFS"/>
    <property type="match status" value="1"/>
</dbReference>
<accession>A0A3L7AZ15</accession>
<keyword evidence="2 6" id="KW-0812">Transmembrane</keyword>